<dbReference type="Proteomes" id="UP000245119">
    <property type="component" value="Linkage Group LG5"/>
</dbReference>
<comment type="caution">
    <text evidence="1">The sequence shown here is derived from an EMBL/GenBank/DDBJ whole genome shotgun (WGS) entry which is preliminary data.</text>
</comment>
<evidence type="ECO:0000313" key="1">
    <source>
        <dbReference type="EMBL" id="PVD30825.1"/>
    </source>
</evidence>
<name>A0A2T7PBN0_POMCA</name>
<organism evidence="1 2">
    <name type="scientific">Pomacea canaliculata</name>
    <name type="common">Golden apple snail</name>
    <dbReference type="NCBI Taxonomy" id="400727"/>
    <lineage>
        <taxon>Eukaryota</taxon>
        <taxon>Metazoa</taxon>
        <taxon>Spiralia</taxon>
        <taxon>Lophotrochozoa</taxon>
        <taxon>Mollusca</taxon>
        <taxon>Gastropoda</taxon>
        <taxon>Caenogastropoda</taxon>
        <taxon>Architaenioglossa</taxon>
        <taxon>Ampullarioidea</taxon>
        <taxon>Ampullariidae</taxon>
        <taxon>Pomacea</taxon>
    </lineage>
</organism>
<dbReference type="EMBL" id="PZQS01000005">
    <property type="protein sequence ID" value="PVD30825.1"/>
    <property type="molecule type" value="Genomic_DNA"/>
</dbReference>
<keyword evidence="2" id="KW-1185">Reference proteome</keyword>
<sequence>MNEQREDRQDSAVTAKRQPRQTMCLQPLQVTWCRPFQVTWCQHSQVTCHQPLQVTCCQPFQVTYGQSLQVTCCQPLHTVMVDKLSKLETQGFRILLHENSTKQFMRLSSVDFTPTPCRVLIPLLHQVA</sequence>
<evidence type="ECO:0000313" key="2">
    <source>
        <dbReference type="Proteomes" id="UP000245119"/>
    </source>
</evidence>
<dbReference type="AlphaFoldDB" id="A0A2T7PBN0"/>
<reference evidence="1 2" key="1">
    <citation type="submission" date="2018-04" db="EMBL/GenBank/DDBJ databases">
        <title>The genome of golden apple snail Pomacea canaliculata provides insight into stress tolerance and invasive adaptation.</title>
        <authorList>
            <person name="Liu C."/>
            <person name="Liu B."/>
            <person name="Ren Y."/>
            <person name="Zhang Y."/>
            <person name="Wang H."/>
            <person name="Li S."/>
            <person name="Jiang F."/>
            <person name="Yin L."/>
            <person name="Zhang G."/>
            <person name="Qian W."/>
            <person name="Fan W."/>
        </authorList>
    </citation>
    <scope>NUCLEOTIDE SEQUENCE [LARGE SCALE GENOMIC DNA]</scope>
    <source>
        <strain evidence="1">SZHN2017</strain>
        <tissue evidence="1">Muscle</tissue>
    </source>
</reference>
<accession>A0A2T7PBN0</accession>
<protein>
    <submittedName>
        <fullName evidence="1">Uncharacterized protein</fullName>
    </submittedName>
</protein>
<gene>
    <name evidence="1" type="ORF">C0Q70_10100</name>
</gene>
<proteinExistence type="predicted"/>